<reference evidence="1 2" key="1">
    <citation type="submission" date="2019-03" db="EMBL/GenBank/DDBJ databases">
        <title>Single cell metagenomics reveals metabolic interactions within the superorganism composed of flagellate Streblomastix strix and complex community of Bacteroidetes bacteria on its surface.</title>
        <authorList>
            <person name="Treitli S.C."/>
            <person name="Kolisko M."/>
            <person name="Husnik F."/>
            <person name="Keeling P."/>
            <person name="Hampl V."/>
        </authorList>
    </citation>
    <scope>NUCLEOTIDE SEQUENCE [LARGE SCALE GENOMIC DNA]</scope>
    <source>
        <strain evidence="1">St1</strain>
    </source>
</reference>
<organism evidence="1 2">
    <name type="scientific">Candidatus Ordinivivax streblomastigis</name>
    <dbReference type="NCBI Taxonomy" id="2540710"/>
    <lineage>
        <taxon>Bacteria</taxon>
        <taxon>Pseudomonadati</taxon>
        <taxon>Bacteroidota</taxon>
        <taxon>Bacteroidia</taxon>
        <taxon>Bacteroidales</taxon>
        <taxon>Candidatus Ordinivivax</taxon>
    </lineage>
</organism>
<comment type="caution">
    <text evidence="1">The sequence shown here is derived from an EMBL/GenBank/DDBJ whole genome shotgun (WGS) entry which is preliminary data.</text>
</comment>
<evidence type="ECO:0000313" key="1">
    <source>
        <dbReference type="EMBL" id="KAA6303132.1"/>
    </source>
</evidence>
<protein>
    <submittedName>
        <fullName evidence="1">Uncharacterized protein</fullName>
    </submittedName>
</protein>
<dbReference type="AlphaFoldDB" id="A0A5M8P475"/>
<dbReference type="Proteomes" id="UP000324575">
    <property type="component" value="Unassembled WGS sequence"/>
</dbReference>
<sequence>MKKYIVLKEFADKNNISKHYKPGDELPGEFGEDRLTNIVKLGLVKVEETETKPKAKAKDKTETEQ</sequence>
<proteinExistence type="predicted"/>
<evidence type="ECO:0000313" key="2">
    <source>
        <dbReference type="Proteomes" id="UP000324575"/>
    </source>
</evidence>
<gene>
    <name evidence="1" type="ORF">EZS26_000735</name>
</gene>
<name>A0A5M8P475_9BACT</name>
<accession>A0A5M8P475</accession>
<dbReference type="EMBL" id="SNRX01000003">
    <property type="protein sequence ID" value="KAA6303132.1"/>
    <property type="molecule type" value="Genomic_DNA"/>
</dbReference>